<evidence type="ECO:0000313" key="3">
    <source>
        <dbReference type="EMBL" id="MFC3001807.1"/>
    </source>
</evidence>
<dbReference type="EMBL" id="JBHRSB010000005">
    <property type="protein sequence ID" value="MFC3001807.1"/>
    <property type="molecule type" value="Genomic_DNA"/>
</dbReference>
<name>A0ABV7BVL5_9PROT</name>
<accession>A0ABV7BVL5</accession>
<reference evidence="4" key="1">
    <citation type="journal article" date="2019" name="Int. J. Syst. Evol. Microbiol.">
        <title>The Global Catalogue of Microorganisms (GCM) 10K type strain sequencing project: providing services to taxonomists for standard genome sequencing and annotation.</title>
        <authorList>
            <consortium name="The Broad Institute Genomics Platform"/>
            <consortium name="The Broad Institute Genome Sequencing Center for Infectious Disease"/>
            <person name="Wu L."/>
            <person name="Ma J."/>
        </authorList>
    </citation>
    <scope>NUCLEOTIDE SEQUENCE [LARGE SCALE GENOMIC DNA]</scope>
    <source>
        <strain evidence="4">CGMCC 1.16855</strain>
    </source>
</reference>
<proteinExistence type="predicted"/>
<feature type="compositionally biased region" description="Polar residues" evidence="1">
    <location>
        <begin position="118"/>
        <end position="134"/>
    </location>
</feature>
<feature type="compositionally biased region" description="Low complexity" evidence="1">
    <location>
        <begin position="185"/>
        <end position="224"/>
    </location>
</feature>
<dbReference type="Proteomes" id="UP001595420">
    <property type="component" value="Unassembled WGS sequence"/>
</dbReference>
<gene>
    <name evidence="3" type="ORF">ACFOD3_18005</name>
</gene>
<protein>
    <recommendedName>
        <fullName evidence="5">PepSY domain-containing protein</fullName>
    </recommendedName>
</protein>
<organism evidence="3 4">
    <name type="scientific">Falsiroseomonas tokyonensis</name>
    <dbReference type="NCBI Taxonomy" id="430521"/>
    <lineage>
        <taxon>Bacteria</taxon>
        <taxon>Pseudomonadati</taxon>
        <taxon>Pseudomonadota</taxon>
        <taxon>Alphaproteobacteria</taxon>
        <taxon>Acetobacterales</taxon>
        <taxon>Roseomonadaceae</taxon>
        <taxon>Falsiroseomonas</taxon>
    </lineage>
</organism>
<keyword evidence="4" id="KW-1185">Reference proteome</keyword>
<feature type="signal peptide" evidence="2">
    <location>
        <begin position="1"/>
        <end position="24"/>
    </location>
</feature>
<evidence type="ECO:0000256" key="2">
    <source>
        <dbReference type="SAM" id="SignalP"/>
    </source>
</evidence>
<evidence type="ECO:0000256" key="1">
    <source>
        <dbReference type="SAM" id="MobiDB-lite"/>
    </source>
</evidence>
<evidence type="ECO:0000313" key="4">
    <source>
        <dbReference type="Proteomes" id="UP001595420"/>
    </source>
</evidence>
<sequence length="297" mass="28330">MPHRHTALAGAVAATLSLAGAAFAQSTTPSATTPNLGAAGQPVTQQGQRGGQDAGATAQSVNPTPMPPGSRAGNAPGMGGTTGPAGPANQGAAGGQAGTAPRVAPADPAQPQGGRGQAATTAPDTAGTRAQSAPGTRAESAPGASVGAGTAPATVPPGQAAAPLPGSRQPAGTERPGTTAQRPLPDGTTTTSPGAGAGTMPPGTTATAPGTPGAATGATRPAAPVQGGGEARREGAPLSGANSFTEGQARARIADAGYADVQQLRLDEQGVWRGRAMRNGQMTGVAMDYQGNIVATP</sequence>
<dbReference type="RefSeq" id="WP_216837885.1">
    <property type="nucleotide sequence ID" value="NZ_JAFNJS010000005.1"/>
</dbReference>
<keyword evidence="2" id="KW-0732">Signal</keyword>
<feature type="chain" id="PRO_5045730332" description="PepSY domain-containing protein" evidence="2">
    <location>
        <begin position="25"/>
        <end position="297"/>
    </location>
</feature>
<feature type="region of interest" description="Disordered" evidence="1">
    <location>
        <begin position="27"/>
        <end position="242"/>
    </location>
</feature>
<comment type="caution">
    <text evidence="3">The sequence shown here is derived from an EMBL/GenBank/DDBJ whole genome shotgun (WGS) entry which is preliminary data.</text>
</comment>
<evidence type="ECO:0008006" key="5">
    <source>
        <dbReference type="Google" id="ProtNLM"/>
    </source>
</evidence>